<comment type="subcellular location">
    <subcellularLocation>
        <location evidence="2">Cell membrane</location>
        <topology evidence="2">Peripheral membrane protein</topology>
    </subcellularLocation>
    <subcellularLocation>
        <location evidence="7">Cytoplasm</location>
        <location evidence="7">Perinuclear region</location>
    </subcellularLocation>
    <subcellularLocation>
        <location evidence="3">Early endosome membrane</location>
        <topology evidence="3">Peripheral membrane protein</topology>
    </subcellularLocation>
    <subcellularLocation>
        <location evidence="5">Endoplasmic reticulum membrane</location>
        <topology evidence="5">Peripheral membrane protein</topology>
    </subcellularLocation>
    <subcellularLocation>
        <location evidence="4">Golgi apparatus membrane</location>
        <topology evidence="4">Peripheral membrane protein</topology>
    </subcellularLocation>
    <subcellularLocation>
        <location evidence="8">Late endosome membrane</location>
        <topology evidence="8">Peripheral membrane protein</topology>
    </subcellularLocation>
    <subcellularLocation>
        <location evidence="21">Lysosome membrane</location>
        <topology evidence="21">Peripheral membrane protein</topology>
    </subcellularLocation>
    <subcellularLocation>
        <location evidence="6">Mitochondrion outer membrane</location>
        <topology evidence="6">Peripheral membrane protein</topology>
    </subcellularLocation>
    <subcellularLocation>
        <location evidence="1">Nucleus</location>
    </subcellularLocation>
</comment>
<dbReference type="PANTHER" id="PTHR13335">
    <property type="entry name" value="TARGET OF RAPAMYCIN COMPLEX 2 SUBUNIT MAPKAP1"/>
    <property type="match status" value="1"/>
</dbReference>
<dbReference type="GO" id="GO:0005789">
    <property type="term" value="C:endoplasmic reticulum membrane"/>
    <property type="evidence" value="ECO:0007669"/>
    <property type="project" value="UniProtKB-SubCell"/>
</dbReference>
<dbReference type="GeneTree" id="ENSGT00390000000642"/>
<dbReference type="Gene3D" id="2.30.29.30">
    <property type="entry name" value="Pleckstrin-homology domain (PH domain)/Phosphotyrosine-binding domain (PTB)"/>
    <property type="match status" value="1"/>
</dbReference>
<dbReference type="InterPro" id="IPR031567">
    <property type="entry name" value="CRIM_dom"/>
</dbReference>
<dbReference type="InterPro" id="IPR011993">
    <property type="entry name" value="PH-like_dom_sf"/>
</dbReference>
<keyword evidence="29" id="KW-1185">Reference proteome</keyword>
<feature type="domain" description="Sin1 N-terminal" evidence="24">
    <location>
        <begin position="18"/>
        <end position="134"/>
    </location>
</feature>
<protein>
    <recommendedName>
        <fullName evidence="10">Target of rapamycin complex 2 subunit MAPKAP1</fullName>
    </recommendedName>
    <alternativeName>
        <fullName evidence="22">Stress-activated map kinase-interacting protein 1</fullName>
    </alternativeName>
</protein>
<keyword evidence="19" id="KW-0458">Lysosome</keyword>
<dbReference type="CDD" id="cd13331">
    <property type="entry name" value="PH_Avo1"/>
    <property type="match status" value="1"/>
</dbReference>
<evidence type="ECO:0000259" key="25">
    <source>
        <dbReference type="Pfam" id="PF16978"/>
    </source>
</evidence>
<keyword evidence="14" id="KW-1000">Mitochondrion outer membrane</keyword>
<dbReference type="GO" id="GO:0005886">
    <property type="term" value="C:plasma membrane"/>
    <property type="evidence" value="ECO:0007669"/>
    <property type="project" value="UniProtKB-SubCell"/>
</dbReference>
<evidence type="ECO:0000256" key="21">
    <source>
        <dbReference type="ARBA" id="ARBA00023765"/>
    </source>
</evidence>
<evidence type="ECO:0000256" key="20">
    <source>
        <dbReference type="ARBA" id="ARBA00023242"/>
    </source>
</evidence>
<dbReference type="Pfam" id="PF25322">
    <property type="entry name" value="RBD_SIN1"/>
    <property type="match status" value="1"/>
</dbReference>
<evidence type="ECO:0000256" key="3">
    <source>
        <dbReference type="ARBA" id="ARBA00004220"/>
    </source>
</evidence>
<dbReference type="FunFam" id="2.30.29.30:FF:000105">
    <property type="entry name" value="Target of rapamycin complex 2 subunit MAPKAP1"/>
    <property type="match status" value="1"/>
</dbReference>
<feature type="domain" description="Target of rapamycin complex 2 subunit MAPKAP1-like Ras-binding" evidence="27">
    <location>
        <begin position="292"/>
        <end position="321"/>
    </location>
</feature>
<evidence type="ECO:0000256" key="8">
    <source>
        <dbReference type="ARBA" id="ARBA00004633"/>
    </source>
</evidence>
<dbReference type="Proteomes" id="UP001501920">
    <property type="component" value="Chromosome 23"/>
</dbReference>
<evidence type="ECO:0000256" key="22">
    <source>
        <dbReference type="ARBA" id="ARBA00031431"/>
    </source>
</evidence>
<keyword evidence="16" id="KW-0333">Golgi apparatus</keyword>
<evidence type="ECO:0000256" key="5">
    <source>
        <dbReference type="ARBA" id="ARBA00004406"/>
    </source>
</evidence>
<dbReference type="GO" id="GO:0005634">
    <property type="term" value="C:nucleus"/>
    <property type="evidence" value="ECO:0007669"/>
    <property type="project" value="UniProtKB-SubCell"/>
</dbReference>
<proteinExistence type="inferred from homology"/>
<evidence type="ECO:0000256" key="7">
    <source>
        <dbReference type="ARBA" id="ARBA00004556"/>
    </source>
</evidence>
<evidence type="ECO:0000256" key="16">
    <source>
        <dbReference type="ARBA" id="ARBA00023034"/>
    </source>
</evidence>
<dbReference type="GO" id="GO:0031901">
    <property type="term" value="C:early endosome membrane"/>
    <property type="evidence" value="ECO:0007669"/>
    <property type="project" value="UniProtKB-SubCell"/>
</dbReference>
<keyword evidence="13" id="KW-0967">Endosome</keyword>
<dbReference type="GO" id="GO:0005765">
    <property type="term" value="C:lysosomal membrane"/>
    <property type="evidence" value="ECO:0007669"/>
    <property type="project" value="UniProtKB-SubCell"/>
</dbReference>
<evidence type="ECO:0000313" key="29">
    <source>
        <dbReference type="Proteomes" id="UP001501920"/>
    </source>
</evidence>
<evidence type="ECO:0000256" key="11">
    <source>
        <dbReference type="ARBA" id="ARBA00022475"/>
    </source>
</evidence>
<evidence type="ECO:0000256" key="13">
    <source>
        <dbReference type="ARBA" id="ARBA00022753"/>
    </source>
</evidence>
<feature type="domain" description="SIN1-type PH" evidence="26">
    <location>
        <begin position="351"/>
        <end position="456"/>
    </location>
</feature>
<evidence type="ECO:0000256" key="18">
    <source>
        <dbReference type="ARBA" id="ARBA00023136"/>
    </source>
</evidence>
<evidence type="ECO:0000256" key="12">
    <source>
        <dbReference type="ARBA" id="ARBA00022490"/>
    </source>
</evidence>
<evidence type="ECO:0000256" key="17">
    <source>
        <dbReference type="ARBA" id="ARBA00023128"/>
    </source>
</evidence>
<keyword evidence="12" id="KW-0963">Cytoplasm</keyword>
<evidence type="ECO:0000256" key="14">
    <source>
        <dbReference type="ARBA" id="ARBA00022787"/>
    </source>
</evidence>
<evidence type="ECO:0000313" key="28">
    <source>
        <dbReference type="Ensembl" id="ENSPNAP00000033340.1"/>
    </source>
</evidence>
<dbReference type="GO" id="GO:0000139">
    <property type="term" value="C:Golgi membrane"/>
    <property type="evidence" value="ECO:0007669"/>
    <property type="project" value="UniProtKB-SubCell"/>
</dbReference>
<accession>A0A3B4EBX9</accession>
<evidence type="ECO:0000256" key="9">
    <source>
        <dbReference type="ARBA" id="ARBA00009407"/>
    </source>
</evidence>
<evidence type="ECO:0000259" key="27">
    <source>
        <dbReference type="Pfam" id="PF25322"/>
    </source>
</evidence>
<name>A0A3B4EBX9_PYGNA</name>
<evidence type="ECO:0000256" key="6">
    <source>
        <dbReference type="ARBA" id="ARBA00004450"/>
    </source>
</evidence>
<evidence type="ECO:0000259" key="26">
    <source>
        <dbReference type="Pfam" id="PF16979"/>
    </source>
</evidence>
<evidence type="ECO:0000256" key="1">
    <source>
        <dbReference type="ARBA" id="ARBA00004123"/>
    </source>
</evidence>
<reference evidence="28" key="3">
    <citation type="submission" date="2025-09" db="UniProtKB">
        <authorList>
            <consortium name="Ensembl"/>
        </authorList>
    </citation>
    <scope>IDENTIFICATION</scope>
</reference>
<evidence type="ECO:0000256" key="10">
    <source>
        <dbReference type="ARBA" id="ARBA00014183"/>
    </source>
</evidence>
<dbReference type="Ensembl" id="ENSPNAT00000024144.2">
    <property type="protein sequence ID" value="ENSPNAP00000033340.1"/>
    <property type="gene ID" value="ENSPNAG00000021966.2"/>
</dbReference>
<evidence type="ECO:0000259" key="24">
    <source>
        <dbReference type="Pfam" id="PF05422"/>
    </source>
</evidence>
<reference evidence="28" key="2">
    <citation type="submission" date="2025-08" db="UniProtKB">
        <authorList>
            <consortium name="Ensembl"/>
        </authorList>
    </citation>
    <scope>IDENTIFICATION</scope>
</reference>
<dbReference type="Pfam" id="PF05422">
    <property type="entry name" value="SIN1"/>
    <property type="match status" value="1"/>
</dbReference>
<evidence type="ECO:0000256" key="4">
    <source>
        <dbReference type="ARBA" id="ARBA00004395"/>
    </source>
</evidence>
<evidence type="ECO:0000256" key="19">
    <source>
        <dbReference type="ARBA" id="ARBA00023228"/>
    </source>
</evidence>
<feature type="region of interest" description="Disordered" evidence="23">
    <location>
        <begin position="315"/>
        <end position="339"/>
    </location>
</feature>
<dbReference type="InterPro" id="IPR057339">
    <property type="entry name" value="RBD_SIN1"/>
</dbReference>
<dbReference type="GO" id="GO:0005546">
    <property type="term" value="F:phosphatidylinositol-4,5-bisphosphate binding"/>
    <property type="evidence" value="ECO:0007669"/>
    <property type="project" value="TreeGrafter"/>
</dbReference>
<dbReference type="GO" id="GO:0005741">
    <property type="term" value="C:mitochondrial outer membrane"/>
    <property type="evidence" value="ECO:0007669"/>
    <property type="project" value="UniProtKB-SubCell"/>
</dbReference>
<sequence>MAFLDNPTIILAHIRQSHVTSDDSGMCEMVLIDHDVDLEKCHSTATSAGGGSMGGMLGDGSVGVDGQTCDLSQSMDITSSWDFGIRRRSNTAQRLERLRKERQNQIKCKNVQWKERTSSQSVDDLSSLFEKKDFKDRPRCTGTKSTLSLRLEQCPQQLNNPFNEYSKFDGKGHVGTTATKKIDVYLSMQSAQEKLHPMMVVTMANARVHDLIGLICWQYTSEGREPKLNENVNTYCLHIAEDDGEVDTDFPPLDSNEPIHKFGFSTLALVEKYSSPGLGPKQSLFVRINAAHGFSLIPVDSLKVTMKEILQKALKKRKGSQKGSGSRGEESSEEDPPIDITTVQDMLSSHHYKSFKISMIHKLRFTTDVQLGISGEKVEIDPVTNQKASTKFWIRQKPISIDSDLLCACDLVEEKSPSHAIFKLTYLSNHDYKALYFECDAATVNEIVLKVNYILESRASTSRADYFAQKQRKLSRRTSFSFQKDKKSGQ</sequence>
<evidence type="ECO:0000256" key="2">
    <source>
        <dbReference type="ARBA" id="ARBA00004202"/>
    </source>
</evidence>
<keyword evidence="11" id="KW-1003">Cell membrane</keyword>
<dbReference type="GO" id="GO:0031932">
    <property type="term" value="C:TORC2 complex"/>
    <property type="evidence" value="ECO:0007669"/>
    <property type="project" value="InterPro"/>
</dbReference>
<dbReference type="InterPro" id="IPR032679">
    <property type="entry name" value="Sin1_N"/>
</dbReference>
<comment type="similarity">
    <text evidence="9">Belongs to the SIN1 family.</text>
</comment>
<dbReference type="GO" id="GO:0048471">
    <property type="term" value="C:perinuclear region of cytoplasm"/>
    <property type="evidence" value="ECO:0007669"/>
    <property type="project" value="UniProtKB-SubCell"/>
</dbReference>
<dbReference type="InterPro" id="IPR008828">
    <property type="entry name" value="Sin1/Avo1"/>
</dbReference>
<keyword evidence="17" id="KW-0496">Mitochondrion</keyword>
<dbReference type="GO" id="GO:0031902">
    <property type="term" value="C:late endosome membrane"/>
    <property type="evidence" value="ECO:0007669"/>
    <property type="project" value="UniProtKB-SubCell"/>
</dbReference>
<organism evidence="28 29">
    <name type="scientific">Pygocentrus nattereri</name>
    <name type="common">Red-bellied piranha</name>
    <dbReference type="NCBI Taxonomy" id="42514"/>
    <lineage>
        <taxon>Eukaryota</taxon>
        <taxon>Metazoa</taxon>
        <taxon>Chordata</taxon>
        <taxon>Craniata</taxon>
        <taxon>Vertebrata</taxon>
        <taxon>Euteleostomi</taxon>
        <taxon>Actinopterygii</taxon>
        <taxon>Neopterygii</taxon>
        <taxon>Teleostei</taxon>
        <taxon>Ostariophysi</taxon>
        <taxon>Characiformes</taxon>
        <taxon>Characoidei</taxon>
        <taxon>Pygocentrus</taxon>
    </lineage>
</organism>
<dbReference type="GO" id="GO:0038203">
    <property type="term" value="P:TORC2 signaling"/>
    <property type="evidence" value="ECO:0007669"/>
    <property type="project" value="TreeGrafter"/>
</dbReference>
<feature type="domain" description="CRIM" evidence="25">
    <location>
        <begin position="144"/>
        <end position="272"/>
    </location>
</feature>
<dbReference type="InterPro" id="IPR031313">
    <property type="entry name" value="Sin1_PH_dom"/>
</dbReference>
<keyword evidence="15" id="KW-0256">Endoplasmic reticulum</keyword>
<dbReference type="Pfam" id="PF16979">
    <property type="entry name" value="SIN1_PH"/>
    <property type="match status" value="1"/>
</dbReference>
<keyword evidence="20" id="KW-0539">Nucleus</keyword>
<dbReference type="AlphaFoldDB" id="A0A3B4EBX9"/>
<keyword evidence="18" id="KW-0472">Membrane</keyword>
<dbReference type="PANTHER" id="PTHR13335:SF1">
    <property type="entry name" value="TARGET OF RAPAMYCIN COMPLEX 2 SUBUNIT MAPKAP1"/>
    <property type="match status" value="1"/>
</dbReference>
<reference evidence="28 29" key="1">
    <citation type="submission" date="2020-10" db="EMBL/GenBank/DDBJ databases">
        <title>Pygocentrus nattereri (red-bellied piranha) genome, fPygNat1, primary haplotype.</title>
        <authorList>
            <person name="Myers G."/>
            <person name="Meyer A."/>
            <person name="Karagic N."/>
            <person name="Pippel M."/>
            <person name="Winkler S."/>
            <person name="Tracey A."/>
            <person name="Wood J."/>
            <person name="Formenti G."/>
            <person name="Howe K."/>
            <person name="Fedrigo O."/>
            <person name="Jarvis E.D."/>
        </authorList>
    </citation>
    <scope>NUCLEOTIDE SEQUENCE [LARGE SCALE GENOMIC DNA]</scope>
</reference>
<evidence type="ECO:0000256" key="15">
    <source>
        <dbReference type="ARBA" id="ARBA00022824"/>
    </source>
</evidence>
<evidence type="ECO:0000256" key="23">
    <source>
        <dbReference type="SAM" id="MobiDB-lite"/>
    </source>
</evidence>
<gene>
    <name evidence="28" type="primary">MAPKAP1</name>
</gene>
<dbReference type="Pfam" id="PF16978">
    <property type="entry name" value="CRIM"/>
    <property type="match status" value="1"/>
</dbReference>